<dbReference type="Proteomes" id="UP000829476">
    <property type="component" value="Chromosome"/>
</dbReference>
<evidence type="ECO:0000313" key="3">
    <source>
        <dbReference type="Proteomes" id="UP000829476"/>
    </source>
</evidence>
<reference evidence="2 3" key="1">
    <citation type="journal article" date="2018" name="Int. J. Syst. Evol. Microbiol.">
        <title>Zhouia spongiae sp. nov., isolated from a marine sponge.</title>
        <authorList>
            <person name="Zhuang L."/>
            <person name="Lin B."/>
            <person name="Qin F."/>
            <person name="Luo L."/>
        </authorList>
    </citation>
    <scope>NUCLEOTIDE SEQUENCE [LARGE SCALE GENOMIC DNA]</scope>
    <source>
        <strain evidence="2 3">HN-Y44</strain>
    </source>
</reference>
<evidence type="ECO:0008006" key="4">
    <source>
        <dbReference type="Google" id="ProtNLM"/>
    </source>
</evidence>
<gene>
    <name evidence="2" type="ORF">MQE36_14385</name>
</gene>
<dbReference type="PROSITE" id="PS51257">
    <property type="entry name" value="PROKAR_LIPOPROTEIN"/>
    <property type="match status" value="1"/>
</dbReference>
<feature type="signal peptide" evidence="1">
    <location>
        <begin position="1"/>
        <end position="23"/>
    </location>
</feature>
<keyword evidence="1" id="KW-0732">Signal</keyword>
<accession>A0ABY3YK97</accession>
<dbReference type="RefSeq" id="WP_242936673.1">
    <property type="nucleotide sequence ID" value="NZ_CP094326.1"/>
</dbReference>
<keyword evidence="3" id="KW-1185">Reference proteome</keyword>
<feature type="chain" id="PRO_5045385607" description="DUF4136 domain-containing protein" evidence="1">
    <location>
        <begin position="24"/>
        <end position="162"/>
    </location>
</feature>
<sequence length="162" mass="18347">MKTRILKASLLFSIFACTIFLFSCEQQKQTRVEKPEGTITVEEAKALQQNYVKTRGAILRDTLKYTDVRDVTFTIKELKQYIAYVEQELGSNLNEESALRIYFGAYPPSEKYRYGLSTVFIAPTQNRGGQAQQGSFFSFGFQTELVEPLNKGTGGEPPTDYP</sequence>
<name>A0ABY3YK97_9FLAO</name>
<proteinExistence type="predicted"/>
<evidence type="ECO:0000256" key="1">
    <source>
        <dbReference type="SAM" id="SignalP"/>
    </source>
</evidence>
<protein>
    <recommendedName>
        <fullName evidence="4">DUF4136 domain-containing protein</fullName>
    </recommendedName>
</protein>
<evidence type="ECO:0000313" key="2">
    <source>
        <dbReference type="EMBL" id="UNY98266.1"/>
    </source>
</evidence>
<dbReference type="EMBL" id="CP094326">
    <property type="protein sequence ID" value="UNY98266.1"/>
    <property type="molecule type" value="Genomic_DNA"/>
</dbReference>
<organism evidence="2 3">
    <name type="scientific">Zhouia spongiae</name>
    <dbReference type="NCBI Taxonomy" id="2202721"/>
    <lineage>
        <taxon>Bacteria</taxon>
        <taxon>Pseudomonadati</taxon>
        <taxon>Bacteroidota</taxon>
        <taxon>Flavobacteriia</taxon>
        <taxon>Flavobacteriales</taxon>
        <taxon>Flavobacteriaceae</taxon>
        <taxon>Zhouia</taxon>
    </lineage>
</organism>